<evidence type="ECO:0000256" key="1">
    <source>
        <dbReference type="SAM" id="MobiDB-lite"/>
    </source>
</evidence>
<feature type="compositionally biased region" description="Polar residues" evidence="1">
    <location>
        <begin position="1"/>
        <end position="21"/>
    </location>
</feature>
<feature type="compositionally biased region" description="Basic residues" evidence="1">
    <location>
        <begin position="528"/>
        <end position="537"/>
    </location>
</feature>
<protein>
    <submittedName>
        <fullName evidence="3">Extracellular mutant protein 11-domain-containing protein</fullName>
    </submittedName>
</protein>
<feature type="region of interest" description="Disordered" evidence="1">
    <location>
        <begin position="283"/>
        <end position="349"/>
    </location>
</feature>
<evidence type="ECO:0000259" key="2">
    <source>
        <dbReference type="Pfam" id="PF15463"/>
    </source>
</evidence>
<feature type="region of interest" description="Disordered" evidence="1">
    <location>
        <begin position="1"/>
        <end position="103"/>
    </location>
</feature>
<dbReference type="PANTHER" id="PTHR28244">
    <property type="entry name" value="RNA POLYMERASE I-SPECIFIC TRANSCRIPTION INITIATION FACTOR RRN11"/>
    <property type="match status" value="1"/>
</dbReference>
<dbReference type="GO" id="GO:0001164">
    <property type="term" value="F:RNA polymerase I core promoter sequence-specific DNA binding"/>
    <property type="evidence" value="ECO:0007669"/>
    <property type="project" value="TreeGrafter"/>
</dbReference>
<dbReference type="PANTHER" id="PTHR28244:SF1">
    <property type="entry name" value="RNA POLYMERASE I-SPECIFIC TRANSCRIPTION INITIATION FACTOR RRN11"/>
    <property type="match status" value="1"/>
</dbReference>
<dbReference type="GO" id="GO:0017025">
    <property type="term" value="F:TBP-class protein binding"/>
    <property type="evidence" value="ECO:0007669"/>
    <property type="project" value="TreeGrafter"/>
</dbReference>
<proteinExistence type="predicted"/>
<feature type="region of interest" description="Disordered" evidence="1">
    <location>
        <begin position="187"/>
        <end position="253"/>
    </location>
</feature>
<dbReference type="Pfam" id="PF15463">
    <property type="entry name" value="ECM11"/>
    <property type="match status" value="1"/>
</dbReference>
<dbReference type="InterPro" id="IPR053029">
    <property type="entry name" value="RNA_pol_I-specific_init_factor"/>
</dbReference>
<comment type="caution">
    <text evidence="3">The sequence shown here is derived from an EMBL/GenBank/DDBJ whole genome shotgun (WGS) entry which is preliminary data.</text>
</comment>
<dbReference type="OrthoDB" id="5346740at2759"/>
<feature type="compositionally biased region" description="Basic and acidic residues" evidence="1">
    <location>
        <begin position="329"/>
        <end position="338"/>
    </location>
</feature>
<dbReference type="GO" id="GO:0042790">
    <property type="term" value="P:nucleolar large rRNA transcription by RNA polymerase I"/>
    <property type="evidence" value="ECO:0007669"/>
    <property type="project" value="TreeGrafter"/>
</dbReference>
<dbReference type="AlphaFoldDB" id="A0A8K0VSV1"/>
<dbReference type="InterPro" id="IPR029178">
    <property type="entry name" value="Ecm11_C"/>
</dbReference>
<dbReference type="GO" id="GO:0070860">
    <property type="term" value="C:RNA polymerase I core factor complex"/>
    <property type="evidence" value="ECO:0007669"/>
    <property type="project" value="TreeGrafter"/>
</dbReference>
<accession>A0A8K0VSV1</accession>
<sequence>MSSISKFVQQRNGAGSPQNAVDAQRIDPARQARAANAKVSMKRRPASQNPQQVQPPSAIPTRGVGKLQDSAAFIQHEPQRQHSGPGFKRDPYDTDAESIDTTVNESVIQAEDFQMKNAQYSKVVDDYVVFDQGEGESEEDNEEFRGNVKANHHLTQQDLNHLHSMKMQNLPPIDAVAFLQDAHLKGLPTIEGDSYPPTTNGDPSEGEGVQDSPPSEDIDEDIMSSSSKRADADGETSYVLPPKGRGYLEGTGPMPGHPVDYIFKQSATLRGQQRVISYQDQKPLHGHRGSIAPMHPGQPVPRSLRDRKKGQAKPGEPQWNQDQQSLFDQSHRHVEMTRSRPTHAAPYPPNSLDVHAQAKRPVPVGDQVVPIIQCKPSLPHQFEPVGLHPHLDYDLSILHTMSYEELKSESFDTNPRAEPLSFPEEKLQKPLAERLLHVQGNYESAAQAHFFQSLPTRDWEEAGDWFLDQFSNIIRRTKEARQKKRKLAQDFEVEVEKRHKHVSKKQHQVESAMNKMKAQGEGLVPKSPRSKKARSDT</sequence>
<feature type="domain" description="Extracellular mutant protein 11 C-terminal" evidence="2">
    <location>
        <begin position="392"/>
        <end position="523"/>
    </location>
</feature>
<feature type="region of interest" description="Disordered" evidence="1">
    <location>
        <begin position="498"/>
        <end position="537"/>
    </location>
</feature>
<evidence type="ECO:0000313" key="4">
    <source>
        <dbReference type="Proteomes" id="UP000813461"/>
    </source>
</evidence>
<keyword evidence="4" id="KW-1185">Reference proteome</keyword>
<name>A0A8K0VSV1_9PLEO</name>
<feature type="compositionally biased region" description="Polar residues" evidence="1">
    <location>
        <begin position="46"/>
        <end position="55"/>
    </location>
</feature>
<dbReference type="EMBL" id="JAGMVJ010000023">
    <property type="protein sequence ID" value="KAH7072334.1"/>
    <property type="molecule type" value="Genomic_DNA"/>
</dbReference>
<feature type="compositionally biased region" description="Polar residues" evidence="1">
    <location>
        <begin position="318"/>
        <end position="328"/>
    </location>
</feature>
<dbReference type="Proteomes" id="UP000813461">
    <property type="component" value="Unassembled WGS sequence"/>
</dbReference>
<evidence type="ECO:0000313" key="3">
    <source>
        <dbReference type="EMBL" id="KAH7072334.1"/>
    </source>
</evidence>
<organism evidence="3 4">
    <name type="scientific">Paraphoma chrysanthemicola</name>
    <dbReference type="NCBI Taxonomy" id="798071"/>
    <lineage>
        <taxon>Eukaryota</taxon>
        <taxon>Fungi</taxon>
        <taxon>Dikarya</taxon>
        <taxon>Ascomycota</taxon>
        <taxon>Pezizomycotina</taxon>
        <taxon>Dothideomycetes</taxon>
        <taxon>Pleosporomycetidae</taxon>
        <taxon>Pleosporales</taxon>
        <taxon>Pleosporineae</taxon>
        <taxon>Phaeosphaeriaceae</taxon>
        <taxon>Paraphoma</taxon>
    </lineage>
</organism>
<reference evidence="3" key="1">
    <citation type="journal article" date="2021" name="Nat. Commun.">
        <title>Genetic determinants of endophytism in the Arabidopsis root mycobiome.</title>
        <authorList>
            <person name="Mesny F."/>
            <person name="Miyauchi S."/>
            <person name="Thiergart T."/>
            <person name="Pickel B."/>
            <person name="Atanasova L."/>
            <person name="Karlsson M."/>
            <person name="Huettel B."/>
            <person name="Barry K.W."/>
            <person name="Haridas S."/>
            <person name="Chen C."/>
            <person name="Bauer D."/>
            <person name="Andreopoulos W."/>
            <person name="Pangilinan J."/>
            <person name="LaButti K."/>
            <person name="Riley R."/>
            <person name="Lipzen A."/>
            <person name="Clum A."/>
            <person name="Drula E."/>
            <person name="Henrissat B."/>
            <person name="Kohler A."/>
            <person name="Grigoriev I.V."/>
            <person name="Martin F.M."/>
            <person name="Hacquard S."/>
        </authorList>
    </citation>
    <scope>NUCLEOTIDE SEQUENCE</scope>
    <source>
        <strain evidence="3">MPI-SDFR-AT-0120</strain>
    </source>
</reference>
<gene>
    <name evidence="3" type="ORF">FB567DRAFT_200217</name>
</gene>